<evidence type="ECO:0000313" key="3">
    <source>
        <dbReference type="Proteomes" id="UP001355056"/>
    </source>
</evidence>
<dbReference type="PANTHER" id="PTHR12526:SF638">
    <property type="entry name" value="SPORE COAT PROTEIN SA"/>
    <property type="match status" value="1"/>
</dbReference>
<comment type="caution">
    <text evidence="2">The sequence shown here is derived from an EMBL/GenBank/DDBJ whole genome shotgun (WGS) entry which is preliminary data.</text>
</comment>
<accession>A0ABU7Z214</accession>
<dbReference type="RefSeq" id="WP_332618352.1">
    <property type="nucleotide sequence ID" value="NZ_JAXGFP010000011.1"/>
</dbReference>
<dbReference type="SUPFAM" id="SSF53756">
    <property type="entry name" value="UDP-Glycosyltransferase/glycogen phosphorylase"/>
    <property type="match status" value="1"/>
</dbReference>
<name>A0ABU7Z214_9GAMM</name>
<dbReference type="EMBL" id="JAXGFP010000011">
    <property type="protein sequence ID" value="MEG3185227.1"/>
    <property type="molecule type" value="Genomic_DNA"/>
</dbReference>
<protein>
    <submittedName>
        <fullName evidence="2">Glycosyltransferase family 4 protein</fullName>
    </submittedName>
</protein>
<dbReference type="CDD" id="cd03808">
    <property type="entry name" value="GT4_CapM-like"/>
    <property type="match status" value="1"/>
</dbReference>
<dbReference type="InterPro" id="IPR028098">
    <property type="entry name" value="Glyco_trans_4-like_N"/>
</dbReference>
<dbReference type="PANTHER" id="PTHR12526">
    <property type="entry name" value="GLYCOSYLTRANSFERASE"/>
    <property type="match status" value="1"/>
</dbReference>
<keyword evidence="3" id="KW-1185">Reference proteome</keyword>
<dbReference type="Proteomes" id="UP001355056">
    <property type="component" value="Unassembled WGS sequence"/>
</dbReference>
<evidence type="ECO:0000313" key="2">
    <source>
        <dbReference type="EMBL" id="MEG3185227.1"/>
    </source>
</evidence>
<reference evidence="2 3" key="1">
    <citation type="journal article" date="2016" name="Int. J. Syst. Evol. Microbiol.">
        <title>Lysobacter erysipheiresistens sp. nov., an antagonist of powdery mildew, isolated from tobacco-cultivated soil.</title>
        <authorList>
            <person name="Xie B."/>
            <person name="Li T."/>
            <person name="Lin X."/>
            <person name="Wang C.J."/>
            <person name="Chen Y.J."/>
            <person name="Liu W.J."/>
            <person name="Zhao Z.W."/>
        </authorList>
    </citation>
    <scope>NUCLEOTIDE SEQUENCE [LARGE SCALE GENOMIC DNA]</scope>
    <source>
        <strain evidence="2 3">RS-LYSO-3</strain>
    </source>
</reference>
<dbReference type="Gene3D" id="3.40.50.2000">
    <property type="entry name" value="Glycogen Phosphorylase B"/>
    <property type="match status" value="2"/>
</dbReference>
<feature type="domain" description="Glycosyltransferase subfamily 4-like N-terminal" evidence="1">
    <location>
        <begin position="20"/>
        <end position="174"/>
    </location>
</feature>
<dbReference type="Pfam" id="PF13692">
    <property type="entry name" value="Glyco_trans_1_4"/>
    <property type="match status" value="1"/>
</dbReference>
<evidence type="ECO:0000259" key="1">
    <source>
        <dbReference type="Pfam" id="PF13579"/>
    </source>
</evidence>
<proteinExistence type="predicted"/>
<dbReference type="Pfam" id="PF13579">
    <property type="entry name" value="Glyco_trans_4_4"/>
    <property type="match status" value="1"/>
</dbReference>
<sequence length="388" mass="42263">MKFVFFANTDWYLYNFRLSTALHLARQGVEVVMLSPPGDFGARFADHGIRWVTLGTMDRASLNPAREAWTVRELLQVVKAEQPDLIHNFTVKCAVYGALAARLAKVPAVVNAVAGMGYVFTSNGAKARALRPIVSALIRGTLGSGHSRLILQNPDDADAFTRARLVESDNIRLIRSSGVDTGRFCPPNGECEPRPLRVVLAARLLWEKGIGEYVQASALLRQRGRNIKFLLAGMPDPGNPGSVDRAQVERWVDEGLVDWLGHVDDMPALLRSADIMALPSYYREGVPKSLIEGAASGLALITTDLPGCREVVTRHGVDGLHVAPRDAEALAEQLATLDDDRVLLRRLGDAARTKALADFDERMVIAKTVAVYGELLRMPGSAVHAAAQ</sequence>
<gene>
    <name evidence="2" type="ORF">SNE34_14580</name>
</gene>
<organism evidence="2 3">
    <name type="scientific">Novilysobacter erysipheiresistens</name>
    <dbReference type="NCBI Taxonomy" id="1749332"/>
    <lineage>
        <taxon>Bacteria</taxon>
        <taxon>Pseudomonadati</taxon>
        <taxon>Pseudomonadota</taxon>
        <taxon>Gammaproteobacteria</taxon>
        <taxon>Lysobacterales</taxon>
        <taxon>Lysobacteraceae</taxon>
        <taxon>Novilysobacter</taxon>
    </lineage>
</organism>